<accession>X1F1L0</accession>
<sequence>AVMLMGREMGLPPMRSVNVLFPVHGRVESDAKTMLSLVYQSGLLEDIAFEESDEACTITVRRKGVPSAYTTVWTAADSKRAGLNNKPTYRKYPRDMNRARVITRACRVLFPDVVGGLYGWEEMAGEPPFGTLPTGVAPPTTTTAAATVAVEATGDEVAIPEGGPIADWLDFSRAAKALGRNPKEALYLLECADVPEAMEKYESPQAALDALKEALVGKDFQDRRTALLDMIISMYAMDVSVLEQLG</sequence>
<evidence type="ECO:0000313" key="1">
    <source>
        <dbReference type="EMBL" id="GAH38817.1"/>
    </source>
</evidence>
<feature type="non-terminal residue" evidence="1">
    <location>
        <position position="246"/>
    </location>
</feature>
<protein>
    <submittedName>
        <fullName evidence="1">Uncharacterized protein</fullName>
    </submittedName>
</protein>
<feature type="non-terminal residue" evidence="1">
    <location>
        <position position="1"/>
    </location>
</feature>
<organism evidence="1">
    <name type="scientific">marine sediment metagenome</name>
    <dbReference type="NCBI Taxonomy" id="412755"/>
    <lineage>
        <taxon>unclassified sequences</taxon>
        <taxon>metagenomes</taxon>
        <taxon>ecological metagenomes</taxon>
    </lineage>
</organism>
<name>X1F1L0_9ZZZZ</name>
<reference evidence="1" key="1">
    <citation type="journal article" date="2014" name="Front. Microbiol.">
        <title>High frequency of phylogenetically diverse reductive dehalogenase-homologous genes in deep subseafloor sedimentary metagenomes.</title>
        <authorList>
            <person name="Kawai M."/>
            <person name="Futagami T."/>
            <person name="Toyoda A."/>
            <person name="Takaki Y."/>
            <person name="Nishi S."/>
            <person name="Hori S."/>
            <person name="Arai W."/>
            <person name="Tsubouchi T."/>
            <person name="Morono Y."/>
            <person name="Uchiyama I."/>
            <person name="Ito T."/>
            <person name="Fujiyama A."/>
            <person name="Inagaki F."/>
            <person name="Takami H."/>
        </authorList>
    </citation>
    <scope>NUCLEOTIDE SEQUENCE</scope>
    <source>
        <strain evidence="1">Expedition CK06-06</strain>
    </source>
</reference>
<dbReference type="EMBL" id="BARU01012244">
    <property type="protein sequence ID" value="GAH38817.1"/>
    <property type="molecule type" value="Genomic_DNA"/>
</dbReference>
<dbReference type="AlphaFoldDB" id="X1F1L0"/>
<comment type="caution">
    <text evidence="1">The sequence shown here is derived from an EMBL/GenBank/DDBJ whole genome shotgun (WGS) entry which is preliminary data.</text>
</comment>
<gene>
    <name evidence="1" type="ORF">S03H2_22669</name>
</gene>
<proteinExistence type="predicted"/>